<organism evidence="2 3">
    <name type="scientific">Cichlidogyrus casuarinus</name>
    <dbReference type="NCBI Taxonomy" id="1844966"/>
    <lineage>
        <taxon>Eukaryota</taxon>
        <taxon>Metazoa</taxon>
        <taxon>Spiralia</taxon>
        <taxon>Lophotrochozoa</taxon>
        <taxon>Platyhelminthes</taxon>
        <taxon>Monogenea</taxon>
        <taxon>Monopisthocotylea</taxon>
        <taxon>Dactylogyridea</taxon>
        <taxon>Ancyrocephalidae</taxon>
        <taxon>Cichlidogyrus</taxon>
    </lineage>
</organism>
<name>A0ABD2QAV9_9PLAT</name>
<dbReference type="AlphaFoldDB" id="A0ABD2QAV9"/>
<dbReference type="PANTHER" id="PTHR23074">
    <property type="entry name" value="AAA DOMAIN-CONTAINING"/>
    <property type="match status" value="1"/>
</dbReference>
<gene>
    <name evidence="2" type="ORF">Ciccas_004656</name>
</gene>
<dbReference type="Proteomes" id="UP001626550">
    <property type="component" value="Unassembled WGS sequence"/>
</dbReference>
<evidence type="ECO:0000313" key="2">
    <source>
        <dbReference type="EMBL" id="KAL3316689.1"/>
    </source>
</evidence>
<sequence length="113" mass="12802">MFNCNVFVPKPDLAQRAHILKIHLKKVSLHESFTDELLMDIAGRTDGLSGSDLKEICREAAAQRFKIAMNFDKDTSVVTNLEGIDLKLRVEDFYNSIEKFRSTQLAAVTRPFA</sequence>
<proteinExistence type="predicted"/>
<dbReference type="InterPro" id="IPR041569">
    <property type="entry name" value="AAA_lid_3"/>
</dbReference>
<dbReference type="EMBL" id="JBJKFK010000496">
    <property type="protein sequence ID" value="KAL3316689.1"/>
    <property type="molecule type" value="Genomic_DNA"/>
</dbReference>
<accession>A0ABD2QAV9</accession>
<dbReference type="InterPro" id="IPR050304">
    <property type="entry name" value="MT-severing_AAA_ATPase"/>
</dbReference>
<feature type="domain" description="AAA ATPase AAA+ lid" evidence="1">
    <location>
        <begin position="35"/>
        <end position="62"/>
    </location>
</feature>
<evidence type="ECO:0000313" key="3">
    <source>
        <dbReference type="Proteomes" id="UP001626550"/>
    </source>
</evidence>
<evidence type="ECO:0000259" key="1">
    <source>
        <dbReference type="Pfam" id="PF17862"/>
    </source>
</evidence>
<dbReference type="Gene3D" id="1.10.8.60">
    <property type="match status" value="1"/>
</dbReference>
<comment type="caution">
    <text evidence="2">The sequence shown here is derived from an EMBL/GenBank/DDBJ whole genome shotgun (WGS) entry which is preliminary data.</text>
</comment>
<dbReference type="PANTHER" id="PTHR23074:SF83">
    <property type="entry name" value="VACUOLAR PROTEIN SORTING-ASSOCIATED PROTEIN 4A"/>
    <property type="match status" value="1"/>
</dbReference>
<reference evidence="2 3" key="1">
    <citation type="submission" date="2024-11" db="EMBL/GenBank/DDBJ databases">
        <title>Adaptive evolution of stress response genes in parasites aligns with host niche diversity.</title>
        <authorList>
            <person name="Hahn C."/>
            <person name="Resl P."/>
        </authorList>
    </citation>
    <scope>NUCLEOTIDE SEQUENCE [LARGE SCALE GENOMIC DNA]</scope>
    <source>
        <strain evidence="2">EGGRZ-B1_66</strain>
        <tissue evidence="2">Body</tissue>
    </source>
</reference>
<keyword evidence="3" id="KW-1185">Reference proteome</keyword>
<dbReference type="SUPFAM" id="SSF52540">
    <property type="entry name" value="P-loop containing nucleoside triphosphate hydrolases"/>
    <property type="match status" value="1"/>
</dbReference>
<dbReference type="InterPro" id="IPR027417">
    <property type="entry name" value="P-loop_NTPase"/>
</dbReference>
<protein>
    <recommendedName>
        <fullName evidence="1">AAA ATPase AAA+ lid domain-containing protein</fullName>
    </recommendedName>
</protein>
<dbReference type="Pfam" id="PF17862">
    <property type="entry name" value="AAA_lid_3"/>
    <property type="match status" value="1"/>
</dbReference>